<sequence>MKKFQITFKGQVYELDVEEISGAASTGKKAASSPVPPSAPAPVAAQAPAPKAAPAAVPAGAQTVIAPMPGKILAVNIKAGDSVKRGQVIFILEAMKMQNEIMANQDGKVSKVNAAVGQTVSTGDVLAVLG</sequence>
<feature type="region of interest" description="Disordered" evidence="2">
    <location>
        <begin position="25"/>
        <end position="52"/>
    </location>
</feature>
<dbReference type="Pfam" id="PF00364">
    <property type="entry name" value="Biotin_lipoyl"/>
    <property type="match status" value="1"/>
</dbReference>
<dbReference type="RefSeq" id="WP_229535870.1">
    <property type="nucleotide sequence ID" value="NZ_JAJHJB010000022.1"/>
</dbReference>
<dbReference type="Proteomes" id="UP001165492">
    <property type="component" value="Unassembled WGS sequence"/>
</dbReference>
<keyword evidence="5" id="KW-1185">Reference proteome</keyword>
<dbReference type="SUPFAM" id="SSF51230">
    <property type="entry name" value="Single hybrid motif"/>
    <property type="match status" value="1"/>
</dbReference>
<evidence type="ECO:0000256" key="2">
    <source>
        <dbReference type="SAM" id="MobiDB-lite"/>
    </source>
</evidence>
<dbReference type="PANTHER" id="PTHR45266:SF3">
    <property type="entry name" value="OXALOACETATE DECARBOXYLASE ALPHA CHAIN"/>
    <property type="match status" value="1"/>
</dbReference>
<dbReference type="InterPro" id="IPR011053">
    <property type="entry name" value="Single_hybrid_motif"/>
</dbReference>
<evidence type="ECO:0000256" key="1">
    <source>
        <dbReference type="ARBA" id="ARBA00023267"/>
    </source>
</evidence>
<dbReference type="PROSITE" id="PS50968">
    <property type="entry name" value="BIOTINYL_LIPOYL"/>
    <property type="match status" value="1"/>
</dbReference>
<dbReference type="CDD" id="cd06850">
    <property type="entry name" value="biotinyl_domain"/>
    <property type="match status" value="1"/>
</dbReference>
<name>A0ABS8HUZ3_9FIRM</name>
<proteinExistence type="predicted"/>
<organism evidence="4 5">
    <name type="scientific">Pelosinus baikalensis</name>
    <dbReference type="NCBI Taxonomy" id="2892015"/>
    <lineage>
        <taxon>Bacteria</taxon>
        <taxon>Bacillati</taxon>
        <taxon>Bacillota</taxon>
        <taxon>Negativicutes</taxon>
        <taxon>Selenomonadales</taxon>
        <taxon>Sporomusaceae</taxon>
        <taxon>Pelosinus</taxon>
    </lineage>
</organism>
<dbReference type="InterPro" id="IPR000089">
    <property type="entry name" value="Biotin_lipoyl"/>
</dbReference>
<dbReference type="EMBL" id="JAJHJB010000022">
    <property type="protein sequence ID" value="MCC5466767.1"/>
    <property type="molecule type" value="Genomic_DNA"/>
</dbReference>
<dbReference type="InterPro" id="IPR001882">
    <property type="entry name" value="Biotin_BS"/>
</dbReference>
<comment type="caution">
    <text evidence="4">The sequence shown here is derived from an EMBL/GenBank/DDBJ whole genome shotgun (WGS) entry which is preliminary data.</text>
</comment>
<dbReference type="PROSITE" id="PS00188">
    <property type="entry name" value="BIOTIN"/>
    <property type="match status" value="1"/>
</dbReference>
<protein>
    <submittedName>
        <fullName evidence="4">Biotin/lipoyl-binding protein</fullName>
    </submittedName>
</protein>
<dbReference type="PANTHER" id="PTHR45266">
    <property type="entry name" value="OXALOACETATE DECARBOXYLASE ALPHA CHAIN"/>
    <property type="match status" value="1"/>
</dbReference>
<feature type="compositionally biased region" description="Low complexity" evidence="2">
    <location>
        <begin position="41"/>
        <end position="52"/>
    </location>
</feature>
<dbReference type="Gene3D" id="2.40.50.100">
    <property type="match status" value="1"/>
</dbReference>
<dbReference type="InterPro" id="IPR050709">
    <property type="entry name" value="Biotin_Carboxyl_Carrier/Decarb"/>
</dbReference>
<gene>
    <name evidence="4" type="ORF">LMF89_15575</name>
</gene>
<keyword evidence="1" id="KW-0092">Biotin</keyword>
<feature type="domain" description="Lipoyl-binding" evidence="3">
    <location>
        <begin position="52"/>
        <end position="130"/>
    </location>
</feature>
<evidence type="ECO:0000313" key="5">
    <source>
        <dbReference type="Proteomes" id="UP001165492"/>
    </source>
</evidence>
<accession>A0ABS8HUZ3</accession>
<evidence type="ECO:0000259" key="3">
    <source>
        <dbReference type="PROSITE" id="PS50968"/>
    </source>
</evidence>
<evidence type="ECO:0000313" key="4">
    <source>
        <dbReference type="EMBL" id="MCC5466767.1"/>
    </source>
</evidence>
<reference evidence="4" key="1">
    <citation type="submission" date="2021-11" db="EMBL/GenBank/DDBJ databases">
        <title>Description of a new species Pelosinus isolated from the bottom sediments of Lake Baikal.</title>
        <authorList>
            <person name="Zakharyuk A."/>
        </authorList>
    </citation>
    <scope>NUCLEOTIDE SEQUENCE</scope>
    <source>
        <strain evidence="4">Bkl1</strain>
    </source>
</reference>